<accession>A0AAE4VMH3</accession>
<dbReference type="Proteomes" id="UP001289135">
    <property type="component" value="Unassembled WGS sequence"/>
</dbReference>
<organism evidence="1 2">
    <name type="scientific">Lyticum sinuosum</name>
    <dbReference type="NCBI Taxonomy" id="1332059"/>
    <lineage>
        <taxon>Bacteria</taxon>
        <taxon>Pseudomonadati</taxon>
        <taxon>Pseudomonadota</taxon>
        <taxon>Alphaproteobacteria</taxon>
        <taxon>Rickettsiales</taxon>
        <taxon>Lyticum</taxon>
    </lineage>
</organism>
<gene>
    <name evidence="1" type="ORF">Lyticum_00728</name>
</gene>
<dbReference type="AlphaFoldDB" id="A0AAE4VMH3"/>
<reference evidence="1" key="1">
    <citation type="submission" date="2023-02" db="EMBL/GenBank/DDBJ databases">
        <title>Host association and intracellularity evolved multiple times independently in the Rickettsiales.</title>
        <authorList>
            <person name="Castelli M."/>
            <person name="Nardi T."/>
            <person name="Gammuto L."/>
            <person name="Bellinzona G."/>
            <person name="Sabaneyeva E."/>
            <person name="Potekhin A."/>
            <person name="Serra V."/>
            <person name="Petroni G."/>
            <person name="Sassera D."/>
        </authorList>
    </citation>
    <scope>NUCLEOTIDE SEQUENCE</scope>
    <source>
        <strain evidence="1">USBL-36I1</strain>
    </source>
</reference>
<name>A0AAE4VMH3_9RICK</name>
<sequence>MNEDFNIDNLSFNKIKLLEEFIKEGINNKEIERIWQEEQIIRNKRNNRSL</sequence>
<protein>
    <submittedName>
        <fullName evidence="1">Uncharacterized protein</fullName>
    </submittedName>
</protein>
<comment type="caution">
    <text evidence="1">The sequence shown here is derived from an EMBL/GenBank/DDBJ whole genome shotgun (WGS) entry which is preliminary data.</text>
</comment>
<evidence type="ECO:0000313" key="2">
    <source>
        <dbReference type="Proteomes" id="UP001289135"/>
    </source>
</evidence>
<proteinExistence type="predicted"/>
<keyword evidence="2" id="KW-1185">Reference proteome</keyword>
<dbReference type="EMBL" id="JARGYU010000003">
    <property type="protein sequence ID" value="MDZ5761544.1"/>
    <property type="molecule type" value="Genomic_DNA"/>
</dbReference>
<evidence type="ECO:0000313" key="1">
    <source>
        <dbReference type="EMBL" id="MDZ5761544.1"/>
    </source>
</evidence>
<dbReference type="RefSeq" id="WP_322498968.1">
    <property type="nucleotide sequence ID" value="NZ_JARGYU010000003.1"/>
</dbReference>